<evidence type="ECO:0000256" key="1">
    <source>
        <dbReference type="ARBA" id="ARBA00006712"/>
    </source>
</evidence>
<protein>
    <recommendedName>
        <fullName evidence="2">Protein HGH1 homolog</fullName>
    </recommendedName>
</protein>
<dbReference type="PANTHER" id="PTHR13387:SF9">
    <property type="entry name" value="PROTEIN HGH1 HOMOLOG"/>
    <property type="match status" value="1"/>
</dbReference>
<gene>
    <name evidence="6" type="ORF">G7K_6535-t1</name>
</gene>
<dbReference type="Gene3D" id="1.25.10.10">
    <property type="entry name" value="Leucine-rich Repeat Variant"/>
    <property type="match status" value="1"/>
</dbReference>
<feature type="region of interest" description="Disordered" evidence="3">
    <location>
        <begin position="347"/>
        <end position="372"/>
    </location>
</feature>
<evidence type="ECO:0000313" key="6">
    <source>
        <dbReference type="EMBL" id="GAO52460.1"/>
    </source>
</evidence>
<dbReference type="OMA" id="MCILLTN"/>
<dbReference type="STRING" id="698492.A0A0E9NSP6"/>
<evidence type="ECO:0000256" key="3">
    <source>
        <dbReference type="SAM" id="MobiDB-lite"/>
    </source>
</evidence>
<comment type="similarity">
    <text evidence="1">Belongs to the HGH1 family.</text>
</comment>
<feature type="domain" description="Protein HGH1 N-terminal" evidence="4">
    <location>
        <begin position="105"/>
        <end position="291"/>
    </location>
</feature>
<dbReference type="InterPro" id="IPR007205">
    <property type="entry name" value="Protein_HGH1_N"/>
</dbReference>
<reference evidence="6 7" key="2">
    <citation type="journal article" date="2014" name="J. Gen. Appl. Microbiol.">
        <title>The early diverging ascomycetous budding yeast Saitoella complicata has three histone deacetylases belonging to the Clr6, Hos2, and Rpd3 lineages.</title>
        <authorList>
            <person name="Nishida H."/>
            <person name="Matsumoto T."/>
            <person name="Kondo S."/>
            <person name="Hamamoto M."/>
            <person name="Yoshikawa H."/>
        </authorList>
    </citation>
    <scope>NUCLEOTIDE SEQUENCE [LARGE SCALE GENOMIC DNA]</scope>
    <source>
        <strain evidence="6 7">NRRL Y-17804</strain>
    </source>
</reference>
<keyword evidence="7" id="KW-1185">Reference proteome</keyword>
<evidence type="ECO:0000259" key="4">
    <source>
        <dbReference type="Pfam" id="PF04063"/>
    </source>
</evidence>
<feature type="compositionally biased region" description="Acidic residues" evidence="3">
    <location>
        <begin position="361"/>
        <end position="372"/>
    </location>
</feature>
<organism evidence="6 7">
    <name type="scientific">Saitoella complicata (strain BCRC 22490 / CBS 7301 / JCM 7358 / NBRC 10748 / NRRL Y-17804)</name>
    <dbReference type="NCBI Taxonomy" id="698492"/>
    <lineage>
        <taxon>Eukaryota</taxon>
        <taxon>Fungi</taxon>
        <taxon>Dikarya</taxon>
        <taxon>Ascomycota</taxon>
        <taxon>Taphrinomycotina</taxon>
        <taxon>Taphrinomycotina incertae sedis</taxon>
        <taxon>Saitoella</taxon>
    </lineage>
</organism>
<dbReference type="SUPFAM" id="SSF48371">
    <property type="entry name" value="ARM repeat"/>
    <property type="match status" value="1"/>
</dbReference>
<reference evidence="6 7" key="1">
    <citation type="journal article" date="2011" name="J. Gen. Appl. Microbiol.">
        <title>Draft genome sequencing of the enigmatic yeast Saitoella complicata.</title>
        <authorList>
            <person name="Nishida H."/>
            <person name="Hamamoto M."/>
            <person name="Sugiyama J."/>
        </authorList>
    </citation>
    <scope>NUCLEOTIDE SEQUENCE [LARGE SCALE GENOMIC DNA]</scope>
    <source>
        <strain evidence="6 7">NRRL Y-17804</strain>
    </source>
</reference>
<dbReference type="InterPro" id="IPR039717">
    <property type="entry name" value="Hgh1"/>
</dbReference>
<sequence length="372" mass="41886">MSFPTELIELVEFLHHENPQIRAVAAQHLVGFSASSHPQNGIFRNDSFRPIKDLKVLICNALRPDQLSRKTAHDSLTCLVNLSTDPLVRSMLIDEGFLKLLMGFITSRAQGLADMFCMLLSNMAKSDDILKIMEVTMSPVEGVSSSTKAMDQLMDVFVKGAEKKLNQWANYDFLGNFFSDMTRFPQGRKYFLEKQEYDGVLPLSKVVVFTTHGSLIRRTGVASTIKNCCFDTSMHMGLLADEAANGVDILPFILLPLMGPEEYDDEDMDGMPDECQLLGDDKRRESDDGVMVALLDALLLLTTTRPARDLLRARKVYPIIREMHKAVEKEEVQAACERVVDILMREETNEGEEQEAHIVEESDEEDGQMIEV</sequence>
<evidence type="ECO:0000259" key="5">
    <source>
        <dbReference type="Pfam" id="PF04064"/>
    </source>
</evidence>
<reference evidence="6 7" key="3">
    <citation type="journal article" date="2015" name="Genome Announc.">
        <title>Draft Genome Sequence of the Archiascomycetous Yeast Saitoella complicata.</title>
        <authorList>
            <person name="Yamauchi K."/>
            <person name="Kondo S."/>
            <person name="Hamamoto M."/>
            <person name="Takahashi Y."/>
            <person name="Ogura Y."/>
            <person name="Hayashi T."/>
            <person name="Nishida H."/>
        </authorList>
    </citation>
    <scope>NUCLEOTIDE SEQUENCE [LARGE SCALE GENOMIC DNA]</scope>
    <source>
        <strain evidence="6 7">NRRL Y-17804</strain>
    </source>
</reference>
<dbReference type="InterPro" id="IPR007206">
    <property type="entry name" value="Protein_HGH1_C"/>
</dbReference>
<dbReference type="InterPro" id="IPR011989">
    <property type="entry name" value="ARM-like"/>
</dbReference>
<comment type="caution">
    <text evidence="6">The sequence shown here is derived from an EMBL/GenBank/DDBJ whole genome shotgun (WGS) entry which is preliminary data.</text>
</comment>
<accession>A0A0E9NSP6</accession>
<dbReference type="PANTHER" id="PTHR13387">
    <property type="entry name" value="PROTEIN HGH1 HOMOLOG"/>
    <property type="match status" value="1"/>
</dbReference>
<dbReference type="AlphaFoldDB" id="A0A0E9NSP6"/>
<dbReference type="EMBL" id="BACD03000070">
    <property type="protein sequence ID" value="GAO52460.1"/>
    <property type="molecule type" value="Genomic_DNA"/>
</dbReference>
<name>A0A0E9NSP6_SAICN</name>
<evidence type="ECO:0000256" key="2">
    <source>
        <dbReference type="ARBA" id="ARBA00014076"/>
    </source>
</evidence>
<dbReference type="Pfam" id="PF04063">
    <property type="entry name" value="DUF383"/>
    <property type="match status" value="1"/>
</dbReference>
<proteinExistence type="inferred from homology"/>
<feature type="compositionally biased region" description="Basic and acidic residues" evidence="3">
    <location>
        <begin position="347"/>
        <end position="360"/>
    </location>
</feature>
<dbReference type="OrthoDB" id="338814at2759"/>
<dbReference type="Pfam" id="PF04064">
    <property type="entry name" value="DUF384"/>
    <property type="match status" value="1"/>
</dbReference>
<dbReference type="Proteomes" id="UP000033140">
    <property type="component" value="Unassembled WGS sequence"/>
</dbReference>
<dbReference type="RefSeq" id="XP_019021715.1">
    <property type="nucleotide sequence ID" value="XM_019165753.1"/>
</dbReference>
<feature type="domain" description="Protein HGH1 C-terminal" evidence="5">
    <location>
        <begin position="297"/>
        <end position="350"/>
    </location>
</feature>
<dbReference type="InterPro" id="IPR016024">
    <property type="entry name" value="ARM-type_fold"/>
</dbReference>
<evidence type="ECO:0000313" key="7">
    <source>
        <dbReference type="Proteomes" id="UP000033140"/>
    </source>
</evidence>